<proteinExistence type="predicted"/>
<dbReference type="SUPFAM" id="SSF54928">
    <property type="entry name" value="RNA-binding domain, RBD"/>
    <property type="match status" value="1"/>
</dbReference>
<evidence type="ECO:0000313" key="1">
    <source>
        <dbReference type="EMBL" id="GMR44461.1"/>
    </source>
</evidence>
<dbReference type="AlphaFoldDB" id="A0AAN4ZPF3"/>
<evidence type="ECO:0000313" key="2">
    <source>
        <dbReference type="Proteomes" id="UP001328107"/>
    </source>
</evidence>
<name>A0AAN4ZPF3_9BILA</name>
<organism evidence="1 2">
    <name type="scientific">Pristionchus mayeri</name>
    <dbReference type="NCBI Taxonomy" id="1317129"/>
    <lineage>
        <taxon>Eukaryota</taxon>
        <taxon>Metazoa</taxon>
        <taxon>Ecdysozoa</taxon>
        <taxon>Nematoda</taxon>
        <taxon>Chromadorea</taxon>
        <taxon>Rhabditida</taxon>
        <taxon>Rhabditina</taxon>
        <taxon>Diplogasteromorpha</taxon>
        <taxon>Diplogasteroidea</taxon>
        <taxon>Neodiplogasteridae</taxon>
        <taxon>Pristionchus</taxon>
    </lineage>
</organism>
<protein>
    <submittedName>
        <fullName evidence="1">Uncharacterized protein</fullName>
    </submittedName>
</protein>
<reference evidence="2" key="1">
    <citation type="submission" date="2022-10" db="EMBL/GenBank/DDBJ databases">
        <title>Genome assembly of Pristionchus species.</title>
        <authorList>
            <person name="Yoshida K."/>
            <person name="Sommer R.J."/>
        </authorList>
    </citation>
    <scope>NUCLEOTIDE SEQUENCE [LARGE SCALE GENOMIC DNA]</scope>
    <source>
        <strain evidence="2">RS5460</strain>
    </source>
</reference>
<dbReference type="InterPro" id="IPR035979">
    <property type="entry name" value="RBD_domain_sf"/>
</dbReference>
<sequence length="141" mass="15607">STPSGRLTQSAMKRAQAVLNLHHIGDEHRHSEDEPKMKRIALRVDEGGDFAPPIQEEECRAVRSVLIPYIDDSISERDLFNAVNKLGDVQEVMLFRGAVSRALVVFTRKETAVTVADRSIIAVCGNSFFVDSVAVEPIQSM</sequence>
<gene>
    <name evidence="1" type="ORF">PMAYCL1PPCAC_14656</name>
</gene>
<feature type="non-terminal residue" evidence="1">
    <location>
        <position position="1"/>
    </location>
</feature>
<dbReference type="EMBL" id="BTRK01000003">
    <property type="protein sequence ID" value="GMR44461.1"/>
    <property type="molecule type" value="Genomic_DNA"/>
</dbReference>
<dbReference type="Proteomes" id="UP001328107">
    <property type="component" value="Unassembled WGS sequence"/>
</dbReference>
<keyword evidence="2" id="KW-1185">Reference proteome</keyword>
<dbReference type="GO" id="GO:0003676">
    <property type="term" value="F:nucleic acid binding"/>
    <property type="evidence" value="ECO:0007669"/>
    <property type="project" value="InterPro"/>
</dbReference>
<accession>A0AAN4ZPF3</accession>
<comment type="caution">
    <text evidence="1">The sequence shown here is derived from an EMBL/GenBank/DDBJ whole genome shotgun (WGS) entry which is preliminary data.</text>
</comment>